<comment type="caution">
    <text evidence="2">The sequence shown here is derived from an EMBL/GenBank/DDBJ whole genome shotgun (WGS) entry which is preliminary data.</text>
</comment>
<name>A0A9D4TQ79_CHLVU</name>
<gene>
    <name evidence="2" type="ORF">D9Q98_004591</name>
</gene>
<feature type="compositionally biased region" description="Gly residues" evidence="1">
    <location>
        <begin position="36"/>
        <end position="45"/>
    </location>
</feature>
<sequence>MRVTNQEGFEEIPSIGASGGGGGGSVADATSAGTSGSAGGAAGGDGGDDVVPDIDDLGLTDDEDEVGGPSGGGRLNGCEGDALARSHTP</sequence>
<proteinExistence type="predicted"/>
<reference evidence="2" key="2">
    <citation type="submission" date="2020-11" db="EMBL/GenBank/DDBJ databases">
        <authorList>
            <person name="Cecchin M."/>
            <person name="Marcolungo L."/>
            <person name="Rossato M."/>
            <person name="Girolomoni L."/>
            <person name="Cosentino E."/>
            <person name="Cuine S."/>
            <person name="Li-Beisson Y."/>
            <person name="Delledonne M."/>
            <person name="Ballottari M."/>
        </authorList>
    </citation>
    <scope>NUCLEOTIDE SEQUENCE</scope>
    <source>
        <strain evidence="2">211/11P</strain>
        <tissue evidence="2">Whole cell</tissue>
    </source>
</reference>
<feature type="region of interest" description="Disordered" evidence="1">
    <location>
        <begin position="1"/>
        <end position="89"/>
    </location>
</feature>
<feature type="compositionally biased region" description="Low complexity" evidence="1">
    <location>
        <begin position="26"/>
        <end position="35"/>
    </location>
</feature>
<organism evidence="2 3">
    <name type="scientific">Chlorella vulgaris</name>
    <name type="common">Green alga</name>
    <dbReference type="NCBI Taxonomy" id="3077"/>
    <lineage>
        <taxon>Eukaryota</taxon>
        <taxon>Viridiplantae</taxon>
        <taxon>Chlorophyta</taxon>
        <taxon>core chlorophytes</taxon>
        <taxon>Trebouxiophyceae</taxon>
        <taxon>Chlorellales</taxon>
        <taxon>Chlorellaceae</taxon>
        <taxon>Chlorella clade</taxon>
        <taxon>Chlorella</taxon>
    </lineage>
</organism>
<keyword evidence="3" id="KW-1185">Reference proteome</keyword>
<dbReference type="AlphaFoldDB" id="A0A9D4TQ79"/>
<accession>A0A9D4TQ79</accession>
<reference evidence="2" key="1">
    <citation type="journal article" date="2019" name="Plant J.">
        <title>Chlorella vulgaris genome assembly and annotation reveals the molecular basis for metabolic acclimation to high light conditions.</title>
        <authorList>
            <person name="Cecchin M."/>
            <person name="Marcolungo L."/>
            <person name="Rossato M."/>
            <person name="Girolomoni L."/>
            <person name="Cosentino E."/>
            <person name="Cuine S."/>
            <person name="Li-Beisson Y."/>
            <person name="Delledonne M."/>
            <person name="Ballottari M."/>
        </authorList>
    </citation>
    <scope>NUCLEOTIDE SEQUENCE</scope>
    <source>
        <strain evidence="2">211/11P</strain>
    </source>
</reference>
<dbReference type="EMBL" id="SIDB01000006">
    <property type="protein sequence ID" value="KAI3431542.1"/>
    <property type="molecule type" value="Genomic_DNA"/>
</dbReference>
<evidence type="ECO:0000256" key="1">
    <source>
        <dbReference type="SAM" id="MobiDB-lite"/>
    </source>
</evidence>
<dbReference type="Proteomes" id="UP001055712">
    <property type="component" value="Unassembled WGS sequence"/>
</dbReference>
<evidence type="ECO:0000313" key="3">
    <source>
        <dbReference type="Proteomes" id="UP001055712"/>
    </source>
</evidence>
<protein>
    <submittedName>
        <fullName evidence="2">Uncharacterized protein</fullName>
    </submittedName>
</protein>
<feature type="compositionally biased region" description="Acidic residues" evidence="1">
    <location>
        <begin position="46"/>
        <end position="66"/>
    </location>
</feature>
<evidence type="ECO:0000313" key="2">
    <source>
        <dbReference type="EMBL" id="KAI3431542.1"/>
    </source>
</evidence>